<evidence type="ECO:0000256" key="4">
    <source>
        <dbReference type="ARBA" id="ARBA00023242"/>
    </source>
</evidence>
<evidence type="ECO:0000256" key="3">
    <source>
        <dbReference type="ARBA" id="ARBA00023163"/>
    </source>
</evidence>
<keyword evidence="4" id="KW-0539">Nucleus</keyword>
<keyword evidence="1" id="KW-0805">Transcription regulation</keyword>
<keyword evidence="7" id="KW-1185">Reference proteome</keyword>
<dbReference type="InterPro" id="IPR036093">
    <property type="entry name" value="NAC_dom_sf"/>
</dbReference>
<dbReference type="InterPro" id="IPR003441">
    <property type="entry name" value="NAC-dom"/>
</dbReference>
<protein>
    <recommendedName>
        <fullName evidence="5">NAC domain-containing protein</fullName>
    </recommendedName>
</protein>
<dbReference type="AlphaFoldDB" id="V4NEC3"/>
<evidence type="ECO:0000256" key="2">
    <source>
        <dbReference type="ARBA" id="ARBA00023125"/>
    </source>
</evidence>
<dbReference type="Gramene" id="ESQ44426">
    <property type="protein sequence ID" value="ESQ44426"/>
    <property type="gene ID" value="EUTSA_v10006451mg"/>
</dbReference>
<organism evidence="6 7">
    <name type="scientific">Eutrema salsugineum</name>
    <name type="common">Saltwater cress</name>
    <name type="synonym">Sisymbrium salsugineum</name>
    <dbReference type="NCBI Taxonomy" id="72664"/>
    <lineage>
        <taxon>Eukaryota</taxon>
        <taxon>Viridiplantae</taxon>
        <taxon>Streptophyta</taxon>
        <taxon>Embryophyta</taxon>
        <taxon>Tracheophyta</taxon>
        <taxon>Spermatophyta</taxon>
        <taxon>Magnoliopsida</taxon>
        <taxon>eudicotyledons</taxon>
        <taxon>Gunneridae</taxon>
        <taxon>Pentapetalae</taxon>
        <taxon>rosids</taxon>
        <taxon>malvids</taxon>
        <taxon>Brassicales</taxon>
        <taxon>Brassicaceae</taxon>
        <taxon>Eutremeae</taxon>
        <taxon>Eutrema</taxon>
    </lineage>
</organism>
<dbReference type="KEGG" id="eus:EUTSA_v10006451mg"/>
<keyword evidence="3" id="KW-0804">Transcription</keyword>
<evidence type="ECO:0000259" key="5">
    <source>
        <dbReference type="PROSITE" id="PS51005"/>
    </source>
</evidence>
<proteinExistence type="predicted"/>
<accession>V4NEC3</accession>
<dbReference type="PROSITE" id="PS51005">
    <property type="entry name" value="NAC"/>
    <property type="match status" value="1"/>
</dbReference>
<evidence type="ECO:0000313" key="6">
    <source>
        <dbReference type="EMBL" id="ESQ44426.1"/>
    </source>
</evidence>
<name>V4NEC3_EUTSA</name>
<feature type="domain" description="NAC" evidence="5">
    <location>
        <begin position="8"/>
        <end position="153"/>
    </location>
</feature>
<evidence type="ECO:0000256" key="1">
    <source>
        <dbReference type="ARBA" id="ARBA00023015"/>
    </source>
</evidence>
<dbReference type="EMBL" id="KI517455">
    <property type="protein sequence ID" value="ESQ44426.1"/>
    <property type="molecule type" value="Genomic_DNA"/>
</dbReference>
<sequence>MEPKFRPLPVGFRFRPTDYQMSSYFLKKKALGQPMRVRIIPEECLDLFSKHPSDLPGFPKEKHLYFYCRKTNGQDPQNLWTQIGEDTVFDPQEEICVGIKRSFTLIEHEEESNDIRLPDEEELNPRVEWYMDEISLPTTVADTDWVLCHVFYKEEGASKSLTILESQSH</sequence>
<keyword evidence="2" id="KW-0238">DNA-binding</keyword>
<dbReference type="Proteomes" id="UP000030689">
    <property type="component" value="Unassembled WGS sequence"/>
</dbReference>
<gene>
    <name evidence="6" type="ORF">EUTSA_v10006451mg</name>
</gene>
<dbReference type="STRING" id="72664.V4NEC3"/>
<evidence type="ECO:0000313" key="7">
    <source>
        <dbReference type="Proteomes" id="UP000030689"/>
    </source>
</evidence>
<dbReference type="GO" id="GO:0006355">
    <property type="term" value="P:regulation of DNA-templated transcription"/>
    <property type="evidence" value="ECO:0007669"/>
    <property type="project" value="InterPro"/>
</dbReference>
<reference evidence="6 7" key="1">
    <citation type="journal article" date="2013" name="Front. Plant Sci.">
        <title>The Reference Genome of the Halophytic Plant Eutrema salsugineum.</title>
        <authorList>
            <person name="Yang R."/>
            <person name="Jarvis D.E."/>
            <person name="Chen H."/>
            <person name="Beilstein M.A."/>
            <person name="Grimwood J."/>
            <person name="Jenkins J."/>
            <person name="Shu S."/>
            <person name="Prochnik S."/>
            <person name="Xin M."/>
            <person name="Ma C."/>
            <person name="Schmutz J."/>
            <person name="Wing R.A."/>
            <person name="Mitchell-Olds T."/>
            <person name="Schumaker K.S."/>
            <person name="Wang X."/>
        </authorList>
    </citation>
    <scope>NUCLEOTIDE SEQUENCE [LARGE SCALE GENOMIC DNA]</scope>
</reference>
<dbReference type="PANTHER" id="PTHR31719:SF43">
    <property type="entry name" value="NAC TRANSCRIPTION FACTOR 56"/>
    <property type="match status" value="1"/>
</dbReference>
<dbReference type="GO" id="GO:0003677">
    <property type="term" value="F:DNA binding"/>
    <property type="evidence" value="ECO:0007669"/>
    <property type="project" value="UniProtKB-KW"/>
</dbReference>
<dbReference type="Gene3D" id="2.170.150.80">
    <property type="entry name" value="NAC domain"/>
    <property type="match status" value="1"/>
</dbReference>
<dbReference type="PANTHER" id="PTHR31719">
    <property type="entry name" value="NAC TRANSCRIPTION FACTOR 56"/>
    <property type="match status" value="1"/>
</dbReference>
<dbReference type="Pfam" id="PF02365">
    <property type="entry name" value="NAM"/>
    <property type="match status" value="1"/>
</dbReference>
<dbReference type="SUPFAM" id="SSF101941">
    <property type="entry name" value="NAC domain"/>
    <property type="match status" value="1"/>
</dbReference>